<sequence>MPNQPSLDLTFAAPVALSPQTASPEPTIALLHCYDLIDDFLDTIEISFETFCQEFVGSWMFGYIHALKTAGVQTVLFCISARVTEPSRHQHRPSGATIWVLPASRTYGTYRAMRDRLLRAYGGKSGQSFTKISDPNATRRSLLTGIKDIFKSAGTYLSTPVDLLAIAIEQEGCQAILCQEYEFARFDTCVGLGKRLGLPVFATFQGGTATQSFLESLPRQLAFRSCSGAIIATQTEIARVQQAYPIPAAKIARIFNPIDLTIWHKHDRVRARAALGIPKAARMVVWHGRVEIERKGLDVLLDAWMQLCKERPQQDLRLWLIGTGSDAAKLRDRLDTQSLRGVTWIDRFVHDRLQLQQYLSAADVYAMPSRQEGFPVAPIEAMACGLPIVATDAPGIPDILEDGERSGGSMVPRDHAWALADALGRFIDRPDWAQTVGDAARLRVEQQFAADVVGRQLRRCLLPNLPLVPNSMQLAQPTKVF</sequence>
<reference evidence="4 5" key="1">
    <citation type="submission" date="2012-05" db="EMBL/GenBank/DDBJ databases">
        <title>Finished chromosome of genome of Chamaesiphon sp. PCC 6605.</title>
        <authorList>
            <consortium name="US DOE Joint Genome Institute"/>
            <person name="Gugger M."/>
            <person name="Coursin T."/>
            <person name="Rippka R."/>
            <person name="Tandeau De Marsac N."/>
            <person name="Huntemann M."/>
            <person name="Wei C.-L."/>
            <person name="Han J."/>
            <person name="Detter J.C."/>
            <person name="Han C."/>
            <person name="Tapia R."/>
            <person name="Chen A."/>
            <person name="Kyrpides N."/>
            <person name="Mavromatis K."/>
            <person name="Markowitz V."/>
            <person name="Szeto E."/>
            <person name="Ivanova N."/>
            <person name="Pagani I."/>
            <person name="Pati A."/>
            <person name="Goodwin L."/>
            <person name="Nordberg H.P."/>
            <person name="Cantor M.N."/>
            <person name="Hua S.X."/>
            <person name="Woyke T."/>
            <person name="Kerfeld C.A."/>
        </authorList>
    </citation>
    <scope>NUCLEOTIDE SEQUENCE [LARGE SCALE GENOMIC DNA]</scope>
    <source>
        <strain evidence="5">ATCC 27169 / PCC 6605</strain>
    </source>
</reference>
<dbReference type="Pfam" id="PF13692">
    <property type="entry name" value="Glyco_trans_1_4"/>
    <property type="match status" value="1"/>
</dbReference>
<keyword evidence="2" id="KW-0328">Glycosyltransferase</keyword>
<dbReference type="OrthoDB" id="9775208at2"/>
<dbReference type="PANTHER" id="PTHR12526">
    <property type="entry name" value="GLYCOSYLTRANSFERASE"/>
    <property type="match status" value="1"/>
</dbReference>
<dbReference type="STRING" id="1173020.Cha6605_1498"/>
<evidence type="ECO:0000313" key="5">
    <source>
        <dbReference type="Proteomes" id="UP000010366"/>
    </source>
</evidence>
<dbReference type="GO" id="GO:0016757">
    <property type="term" value="F:glycosyltransferase activity"/>
    <property type="evidence" value="ECO:0007669"/>
    <property type="project" value="UniProtKB-KW"/>
</dbReference>
<dbReference type="Gene3D" id="3.40.50.2000">
    <property type="entry name" value="Glycogen Phosphorylase B"/>
    <property type="match status" value="2"/>
</dbReference>
<name>K9UDD0_CHAP6</name>
<organism evidence="4 5">
    <name type="scientific">Chamaesiphon minutus (strain ATCC 27169 / PCC 6605)</name>
    <dbReference type="NCBI Taxonomy" id="1173020"/>
    <lineage>
        <taxon>Bacteria</taxon>
        <taxon>Bacillati</taxon>
        <taxon>Cyanobacteriota</taxon>
        <taxon>Cyanophyceae</taxon>
        <taxon>Gomontiellales</taxon>
        <taxon>Chamaesiphonaceae</taxon>
        <taxon>Chamaesiphon</taxon>
    </lineage>
</organism>
<dbReference type="Proteomes" id="UP000010366">
    <property type="component" value="Chromosome"/>
</dbReference>
<evidence type="ECO:0000256" key="3">
    <source>
        <dbReference type="ARBA" id="ARBA00022679"/>
    </source>
</evidence>
<dbReference type="PATRIC" id="fig|1173020.3.peg.1727"/>
<evidence type="ECO:0000313" key="4">
    <source>
        <dbReference type="EMBL" id="AFY92663.1"/>
    </source>
</evidence>
<evidence type="ECO:0000256" key="1">
    <source>
        <dbReference type="ARBA" id="ARBA00009481"/>
    </source>
</evidence>
<protein>
    <submittedName>
        <fullName evidence="4">Glycosyltransferase</fullName>
    </submittedName>
</protein>
<dbReference type="CDD" id="cd03801">
    <property type="entry name" value="GT4_PimA-like"/>
    <property type="match status" value="1"/>
</dbReference>
<dbReference type="SUPFAM" id="SSF53756">
    <property type="entry name" value="UDP-Glycosyltransferase/glycogen phosphorylase"/>
    <property type="match status" value="1"/>
</dbReference>
<dbReference type="HOGENOM" id="CLU_567063_0_0_3"/>
<keyword evidence="3 4" id="KW-0808">Transferase</keyword>
<keyword evidence="5" id="KW-1185">Reference proteome</keyword>
<dbReference type="KEGG" id="cmp:Cha6605_1498"/>
<evidence type="ECO:0000256" key="2">
    <source>
        <dbReference type="ARBA" id="ARBA00022676"/>
    </source>
</evidence>
<proteinExistence type="inferred from homology"/>
<dbReference type="AlphaFoldDB" id="K9UDD0"/>
<gene>
    <name evidence="4" type="ORF">Cha6605_1498</name>
</gene>
<dbReference type="EMBL" id="CP003600">
    <property type="protein sequence ID" value="AFY92663.1"/>
    <property type="molecule type" value="Genomic_DNA"/>
</dbReference>
<accession>K9UDD0</accession>
<dbReference type="eggNOG" id="COG0438">
    <property type="taxonomic scope" value="Bacteria"/>
</dbReference>
<comment type="similarity">
    <text evidence="1">Belongs to the glycosyltransferase group 1 family. Glycosyltransferase 4 subfamily.</text>
</comment>
<dbReference type="PANTHER" id="PTHR12526:SF640">
    <property type="entry name" value="COLANIC ACID BIOSYNTHESIS GLYCOSYLTRANSFERASE WCAL-RELATED"/>
    <property type="match status" value="1"/>
</dbReference>
<dbReference type="RefSeq" id="WP_015158841.1">
    <property type="nucleotide sequence ID" value="NC_019697.1"/>
</dbReference>